<gene>
    <name evidence="2" type="ORF">B5766_11305</name>
</gene>
<evidence type="ECO:0000313" key="2">
    <source>
        <dbReference type="EMBL" id="PDQ34505.1"/>
    </source>
</evidence>
<accession>A0A2A6FNQ8</accession>
<feature type="compositionally biased region" description="Basic and acidic residues" evidence="1">
    <location>
        <begin position="48"/>
        <end position="61"/>
    </location>
</feature>
<protein>
    <submittedName>
        <fullName evidence="2">Uncharacterized protein</fullName>
    </submittedName>
</protein>
<sequence length="98" mass="10871">MFGLPHLPGVATATEIEHAMTPGMSWLKAFPASALANLKPHLASARTQPHERRGPRGRGDRDLAFQYGQHNAELLLHGDRRWTTHDFHASQPGRCIIS</sequence>
<dbReference type="Gene3D" id="3.20.20.70">
    <property type="entry name" value="Aldolase class I"/>
    <property type="match status" value="1"/>
</dbReference>
<evidence type="ECO:0000313" key="3">
    <source>
        <dbReference type="Proteomes" id="UP000219994"/>
    </source>
</evidence>
<dbReference type="InterPro" id="IPR013785">
    <property type="entry name" value="Aldolase_TIM"/>
</dbReference>
<dbReference type="SUPFAM" id="SSF51569">
    <property type="entry name" value="Aldolase"/>
    <property type="match status" value="1"/>
</dbReference>
<evidence type="ECO:0000256" key="1">
    <source>
        <dbReference type="SAM" id="MobiDB-lite"/>
    </source>
</evidence>
<proteinExistence type="predicted"/>
<dbReference type="EMBL" id="NAEP01000052">
    <property type="protein sequence ID" value="PDQ34505.1"/>
    <property type="molecule type" value="Genomic_DNA"/>
</dbReference>
<dbReference type="Proteomes" id="UP000219994">
    <property type="component" value="Unassembled WGS sequence"/>
</dbReference>
<feature type="region of interest" description="Disordered" evidence="1">
    <location>
        <begin position="40"/>
        <end position="61"/>
    </location>
</feature>
<reference evidence="3" key="1">
    <citation type="submission" date="2017-03" db="EMBL/GenBank/DDBJ databases">
        <authorList>
            <person name="Lund M.B."/>
        </authorList>
    </citation>
    <scope>NUCLEOTIDE SEQUENCE [LARGE SCALE GENOMIC DNA]</scope>
</reference>
<comment type="caution">
    <text evidence="2">The sequence shown here is derived from an EMBL/GenBank/DDBJ whole genome shotgun (WGS) entry which is preliminary data.</text>
</comment>
<name>A0A2A6FNQ8_9MICO</name>
<organism evidence="2 3">
    <name type="scientific">Candidatus Lumbricidiphila eiseniae</name>
    <dbReference type="NCBI Taxonomy" id="1969409"/>
    <lineage>
        <taxon>Bacteria</taxon>
        <taxon>Bacillati</taxon>
        <taxon>Actinomycetota</taxon>
        <taxon>Actinomycetes</taxon>
        <taxon>Micrococcales</taxon>
        <taxon>Microbacteriaceae</taxon>
        <taxon>Candidatus Lumbricidiphila</taxon>
    </lineage>
</organism>
<dbReference type="AlphaFoldDB" id="A0A2A6FNQ8"/>